<dbReference type="Pfam" id="PF01553">
    <property type="entry name" value="Acyltransferase"/>
    <property type="match status" value="1"/>
</dbReference>
<proteinExistence type="predicted"/>
<dbReference type="Proteomes" id="UP000005801">
    <property type="component" value="Unassembled WGS sequence"/>
</dbReference>
<dbReference type="SMART" id="SM00563">
    <property type="entry name" value="PlsC"/>
    <property type="match status" value="1"/>
</dbReference>
<evidence type="ECO:0000313" key="7">
    <source>
        <dbReference type="EMBL" id="EDM79721.1"/>
    </source>
</evidence>
<dbReference type="GO" id="GO:0006654">
    <property type="term" value="P:phosphatidic acid biosynthetic process"/>
    <property type="evidence" value="ECO:0007669"/>
    <property type="project" value="TreeGrafter"/>
</dbReference>
<dbReference type="STRING" id="391625.PPSIR1_16705"/>
<protein>
    <submittedName>
        <fullName evidence="7">Phospholipid/glycerol acyltransferase</fullName>
    </submittedName>
</protein>
<dbReference type="RefSeq" id="WP_006971195.1">
    <property type="nucleotide sequence ID" value="NZ_ABCS01000017.1"/>
</dbReference>
<evidence type="ECO:0000256" key="5">
    <source>
        <dbReference type="ARBA" id="ARBA00023315"/>
    </source>
</evidence>
<keyword evidence="5 7" id="KW-0012">Acyltransferase</keyword>
<keyword evidence="4" id="KW-1208">Phospholipid metabolism</keyword>
<dbReference type="PANTHER" id="PTHR10434:SF59">
    <property type="entry name" value="1-ACYL-SN-GLYCEROL-3-PHOSPHATE ACYLTRANSFERASE"/>
    <property type="match status" value="1"/>
</dbReference>
<evidence type="ECO:0000256" key="4">
    <source>
        <dbReference type="ARBA" id="ARBA00023264"/>
    </source>
</evidence>
<dbReference type="AlphaFoldDB" id="A6G396"/>
<keyword evidence="3" id="KW-0594">Phospholipid biosynthesis</keyword>
<evidence type="ECO:0000256" key="3">
    <source>
        <dbReference type="ARBA" id="ARBA00023209"/>
    </source>
</evidence>
<dbReference type="OrthoDB" id="9806880at2"/>
<keyword evidence="3" id="KW-0444">Lipid biosynthesis</keyword>
<evidence type="ECO:0000256" key="2">
    <source>
        <dbReference type="ARBA" id="ARBA00022679"/>
    </source>
</evidence>
<name>A6G396_9BACT</name>
<organism evidence="7 8">
    <name type="scientific">Plesiocystis pacifica SIR-1</name>
    <dbReference type="NCBI Taxonomy" id="391625"/>
    <lineage>
        <taxon>Bacteria</taxon>
        <taxon>Pseudomonadati</taxon>
        <taxon>Myxococcota</taxon>
        <taxon>Polyangia</taxon>
        <taxon>Nannocystales</taxon>
        <taxon>Nannocystaceae</taxon>
        <taxon>Plesiocystis</taxon>
    </lineage>
</organism>
<comment type="pathway">
    <text evidence="1">Lipid metabolism.</text>
</comment>
<gene>
    <name evidence="7" type="ORF">PPSIR1_16705</name>
</gene>
<dbReference type="EMBL" id="ABCS01000017">
    <property type="protein sequence ID" value="EDM79721.1"/>
    <property type="molecule type" value="Genomic_DNA"/>
</dbReference>
<evidence type="ECO:0000259" key="6">
    <source>
        <dbReference type="SMART" id="SM00563"/>
    </source>
</evidence>
<keyword evidence="3" id="KW-0443">Lipid metabolism</keyword>
<keyword evidence="8" id="KW-1185">Reference proteome</keyword>
<feature type="domain" description="Phospholipid/glycerol acyltransferase" evidence="6">
    <location>
        <begin position="90"/>
        <end position="202"/>
    </location>
</feature>
<dbReference type="CDD" id="cd07989">
    <property type="entry name" value="LPLAT_AGPAT-like"/>
    <property type="match status" value="1"/>
</dbReference>
<accession>A6G396</accession>
<reference evidence="7 8" key="1">
    <citation type="submission" date="2007-06" db="EMBL/GenBank/DDBJ databases">
        <authorList>
            <person name="Shimkets L."/>
            <person name="Ferriera S."/>
            <person name="Johnson J."/>
            <person name="Kravitz S."/>
            <person name="Beeson K."/>
            <person name="Sutton G."/>
            <person name="Rogers Y.-H."/>
            <person name="Friedman R."/>
            <person name="Frazier M."/>
            <person name="Venter J.C."/>
        </authorList>
    </citation>
    <scope>NUCLEOTIDE SEQUENCE [LARGE SCALE GENOMIC DNA]</scope>
    <source>
        <strain evidence="7 8">SIR-1</strain>
    </source>
</reference>
<sequence>MSIRERARGPLRTAGLFGWTAAMLAAVESHKAIDRKLQARKGGPDSDAVELRQDQIFDRYMRTWTRVMLDVLRVDLTILGELPPPARGPRLVVSNHRSAVDIPILITHFGGSVLSRGDIESWPILGLAAQKAQTIFVDRESTRSGAQAIRAIRAQLAAGRTVSIFPEGTTFAGDELRPFNAGAFAACRKLEVEYVPIGLAYPPGCEYIQDNFLSHAQAIASRPLTPVVLAVGRARRIEAKAKVVADELHAEIETLIARARAELDARR</sequence>
<evidence type="ECO:0000313" key="8">
    <source>
        <dbReference type="Proteomes" id="UP000005801"/>
    </source>
</evidence>
<comment type="caution">
    <text evidence="7">The sequence shown here is derived from an EMBL/GenBank/DDBJ whole genome shotgun (WGS) entry which is preliminary data.</text>
</comment>
<evidence type="ECO:0000256" key="1">
    <source>
        <dbReference type="ARBA" id="ARBA00005189"/>
    </source>
</evidence>
<dbReference type="SUPFAM" id="SSF69593">
    <property type="entry name" value="Glycerol-3-phosphate (1)-acyltransferase"/>
    <property type="match status" value="1"/>
</dbReference>
<dbReference type="eggNOG" id="COG0204">
    <property type="taxonomic scope" value="Bacteria"/>
</dbReference>
<keyword evidence="2 7" id="KW-0808">Transferase</keyword>
<dbReference type="InterPro" id="IPR002123">
    <property type="entry name" value="Plipid/glycerol_acylTrfase"/>
</dbReference>
<dbReference type="PANTHER" id="PTHR10434">
    <property type="entry name" value="1-ACYL-SN-GLYCEROL-3-PHOSPHATE ACYLTRANSFERASE"/>
    <property type="match status" value="1"/>
</dbReference>
<dbReference type="GO" id="GO:0003841">
    <property type="term" value="F:1-acylglycerol-3-phosphate O-acyltransferase activity"/>
    <property type="evidence" value="ECO:0007669"/>
    <property type="project" value="TreeGrafter"/>
</dbReference>